<evidence type="ECO:0000256" key="1">
    <source>
        <dbReference type="SAM" id="Phobius"/>
    </source>
</evidence>
<proteinExistence type="predicted"/>
<dbReference type="AlphaFoldDB" id="A0AA37FE11"/>
<keyword evidence="1" id="KW-0812">Transmembrane</keyword>
<keyword evidence="1" id="KW-1133">Transmembrane helix</keyword>
<dbReference type="Proteomes" id="UP001051844">
    <property type="component" value="Unassembled WGS sequence"/>
</dbReference>
<evidence type="ECO:0000313" key="2">
    <source>
        <dbReference type="EMBL" id="GHI48365.1"/>
    </source>
</evidence>
<accession>A0AA37FE11</accession>
<evidence type="ECO:0008006" key="4">
    <source>
        <dbReference type="Google" id="ProtNLM"/>
    </source>
</evidence>
<organism evidence="2 3">
    <name type="scientific">Streptomyces albidoflavus</name>
    <dbReference type="NCBI Taxonomy" id="1886"/>
    <lineage>
        <taxon>Bacteria</taxon>
        <taxon>Bacillati</taxon>
        <taxon>Actinomycetota</taxon>
        <taxon>Actinomycetes</taxon>
        <taxon>Kitasatosporales</taxon>
        <taxon>Streptomycetaceae</taxon>
        <taxon>Streptomyces</taxon>
        <taxon>Streptomyces albidoflavus group</taxon>
    </lineage>
</organism>
<feature type="transmembrane region" description="Helical" evidence="1">
    <location>
        <begin position="51"/>
        <end position="71"/>
    </location>
</feature>
<evidence type="ECO:0000313" key="3">
    <source>
        <dbReference type="Proteomes" id="UP001051844"/>
    </source>
</evidence>
<gene>
    <name evidence="2" type="ORF">ScoT_45390</name>
</gene>
<protein>
    <recommendedName>
        <fullName evidence="4">DUF3093 domain-containing protein</fullName>
    </recommendedName>
</protein>
<dbReference type="RefSeq" id="WP_129826787.1">
    <property type="nucleotide sequence ID" value="NZ_BNDZ01000005.1"/>
</dbReference>
<name>A0AA37FE11_9ACTN</name>
<keyword evidence="1" id="KW-0472">Membrane</keyword>
<comment type="caution">
    <text evidence="2">The sequence shown here is derived from an EMBL/GenBank/DDBJ whole genome shotgun (WGS) entry which is preliminary data.</text>
</comment>
<dbReference type="EMBL" id="BNDZ01000005">
    <property type="protein sequence ID" value="GHI48365.1"/>
    <property type="molecule type" value="Genomic_DNA"/>
</dbReference>
<reference evidence="2" key="1">
    <citation type="submission" date="2022-09" db="EMBL/GenBank/DDBJ databases">
        <title>Whole genome shotgun sequence of Streptomyces albidoflavus NBRC 12854.</title>
        <authorList>
            <person name="Komaki H."/>
            <person name="Tamura T."/>
        </authorList>
    </citation>
    <scope>NUCLEOTIDE SEQUENCE</scope>
    <source>
        <strain evidence="2">NBRC 12854</strain>
    </source>
</reference>
<sequence length="193" mass="21023">MDQRGQATPSVDRTVTYQEDPPRTWTRICLAAYALWAVYQAFQLLPDQLTAWLVVCAMSLLLLLCLLAVPLSKHLYHRIRLADGELRVGRERLPVASLTPVSLAAAAAEPDRAALRDYRASLTPAQLKEARRRTNALTRPRLVGGAWAVPVGMEELVVETAEGTSLVIATRDRAGLLGALTRARGSEAVGGRS</sequence>